<organism evidence="3 4">
    <name type="scientific">Thalassovita mangrovi</name>
    <dbReference type="NCBI Taxonomy" id="2692236"/>
    <lineage>
        <taxon>Bacteria</taxon>
        <taxon>Pseudomonadati</taxon>
        <taxon>Pseudomonadota</taxon>
        <taxon>Alphaproteobacteria</taxon>
        <taxon>Rhodobacterales</taxon>
        <taxon>Roseobacteraceae</taxon>
        <taxon>Thalassovita</taxon>
    </lineage>
</organism>
<feature type="transmembrane region" description="Helical" evidence="2">
    <location>
        <begin position="42"/>
        <end position="72"/>
    </location>
</feature>
<protein>
    <submittedName>
        <fullName evidence="3">DUF4389 domain-containing protein</fullName>
    </submittedName>
</protein>
<keyword evidence="4" id="KW-1185">Reference proteome</keyword>
<dbReference type="Proteomes" id="UP000479043">
    <property type="component" value="Unassembled WGS sequence"/>
</dbReference>
<keyword evidence="2" id="KW-0812">Transmembrane</keyword>
<reference evidence="3 4" key="1">
    <citation type="submission" date="2020-01" db="EMBL/GenBank/DDBJ databases">
        <authorList>
            <person name="Chen S."/>
        </authorList>
    </citation>
    <scope>NUCLEOTIDE SEQUENCE [LARGE SCALE GENOMIC DNA]</scope>
    <source>
        <strain evidence="3 4">GS-10</strain>
    </source>
</reference>
<proteinExistence type="predicted"/>
<keyword evidence="2" id="KW-1133">Transmembrane helix</keyword>
<comment type="caution">
    <text evidence="3">The sequence shown here is derived from an EMBL/GenBank/DDBJ whole genome shotgun (WGS) entry which is preliminary data.</text>
</comment>
<gene>
    <name evidence="3" type="ORF">GR167_04860</name>
</gene>
<dbReference type="AlphaFoldDB" id="A0A6L8LF31"/>
<dbReference type="Pfam" id="PF14333">
    <property type="entry name" value="DUF4389"/>
    <property type="match status" value="1"/>
</dbReference>
<feature type="compositionally biased region" description="Acidic residues" evidence="1">
    <location>
        <begin position="10"/>
        <end position="21"/>
    </location>
</feature>
<keyword evidence="2" id="KW-0472">Membrane</keyword>
<dbReference type="InterPro" id="IPR025498">
    <property type="entry name" value="DUF4389"/>
</dbReference>
<accession>A0A6L8LF31</accession>
<dbReference type="EMBL" id="WWEN01000002">
    <property type="protein sequence ID" value="MYM54624.1"/>
    <property type="molecule type" value="Genomic_DNA"/>
</dbReference>
<evidence type="ECO:0000313" key="3">
    <source>
        <dbReference type="EMBL" id="MYM54624.1"/>
    </source>
</evidence>
<sequence>MTDDSKTPEGEDPVTLDEPGPEDAAASDETQSEQKQKVWLRLLFMIIFAVLFGISETILAVGAVLQFGFLLFTGKRNDSIADFGAKLGDWMRDVARFQTAETEDKPFPFSSN</sequence>
<name>A0A6L8LF31_9RHOB</name>
<feature type="region of interest" description="Disordered" evidence="1">
    <location>
        <begin position="1"/>
        <end position="31"/>
    </location>
</feature>
<evidence type="ECO:0000313" key="4">
    <source>
        <dbReference type="Proteomes" id="UP000479043"/>
    </source>
</evidence>
<evidence type="ECO:0000256" key="2">
    <source>
        <dbReference type="SAM" id="Phobius"/>
    </source>
</evidence>
<dbReference type="RefSeq" id="WP_160972309.1">
    <property type="nucleotide sequence ID" value="NZ_WWEN01000002.1"/>
</dbReference>
<evidence type="ECO:0000256" key="1">
    <source>
        <dbReference type="SAM" id="MobiDB-lite"/>
    </source>
</evidence>